<evidence type="ECO:0000313" key="1">
    <source>
        <dbReference type="EMBL" id="MPN53841.1"/>
    </source>
</evidence>
<gene>
    <name evidence="1" type="ORF">SDC9_201509</name>
</gene>
<name>A0A645IR51_9ZZZZ</name>
<dbReference type="AlphaFoldDB" id="A0A645IR51"/>
<protein>
    <submittedName>
        <fullName evidence="1">Uncharacterized protein</fullName>
    </submittedName>
</protein>
<reference evidence="1" key="1">
    <citation type="submission" date="2019-08" db="EMBL/GenBank/DDBJ databases">
        <authorList>
            <person name="Kucharzyk K."/>
            <person name="Murdoch R.W."/>
            <person name="Higgins S."/>
            <person name="Loffler F."/>
        </authorList>
    </citation>
    <scope>NUCLEOTIDE SEQUENCE</scope>
</reference>
<proteinExistence type="predicted"/>
<comment type="caution">
    <text evidence="1">The sequence shown here is derived from an EMBL/GenBank/DDBJ whole genome shotgun (WGS) entry which is preliminary data.</text>
</comment>
<organism evidence="1">
    <name type="scientific">bioreactor metagenome</name>
    <dbReference type="NCBI Taxonomy" id="1076179"/>
    <lineage>
        <taxon>unclassified sequences</taxon>
        <taxon>metagenomes</taxon>
        <taxon>ecological metagenomes</taxon>
    </lineage>
</organism>
<sequence>MFVSFWNNCIEYLPLPSSSAVNVYSLKLSKGIFTVSDTFPFTSIFALVETDVLILLSATLFVSAERLHTETKAITIKDAILRPDRNIFILF</sequence>
<dbReference type="EMBL" id="VSSQ01121414">
    <property type="protein sequence ID" value="MPN53841.1"/>
    <property type="molecule type" value="Genomic_DNA"/>
</dbReference>
<accession>A0A645IR51</accession>